<accession>A0A371FUR1</accession>
<evidence type="ECO:0000256" key="1">
    <source>
        <dbReference type="SAM" id="MobiDB-lite"/>
    </source>
</evidence>
<feature type="region of interest" description="Disordered" evidence="1">
    <location>
        <begin position="229"/>
        <end position="300"/>
    </location>
</feature>
<feature type="region of interest" description="Disordered" evidence="1">
    <location>
        <begin position="405"/>
        <end position="429"/>
    </location>
</feature>
<dbReference type="AlphaFoldDB" id="A0A371FUR1"/>
<feature type="compositionally biased region" description="Low complexity" evidence="1">
    <location>
        <begin position="254"/>
        <end position="267"/>
    </location>
</feature>
<comment type="caution">
    <text evidence="2">The sequence shown here is derived from an EMBL/GenBank/DDBJ whole genome shotgun (WGS) entry which is preliminary data.</text>
</comment>
<feature type="compositionally biased region" description="Low complexity" evidence="1">
    <location>
        <begin position="289"/>
        <end position="298"/>
    </location>
</feature>
<reference evidence="2" key="1">
    <citation type="submission" date="2018-05" db="EMBL/GenBank/DDBJ databases">
        <title>Draft genome of Mucuna pruriens seed.</title>
        <authorList>
            <person name="Nnadi N.E."/>
            <person name="Vos R."/>
            <person name="Hasami M.H."/>
            <person name="Devisetty U.K."/>
            <person name="Aguiy J.C."/>
        </authorList>
    </citation>
    <scope>NUCLEOTIDE SEQUENCE [LARGE SCALE GENOMIC DNA]</scope>
    <source>
        <strain evidence="2">JCA_2017</strain>
    </source>
</reference>
<evidence type="ECO:0000313" key="3">
    <source>
        <dbReference type="Proteomes" id="UP000257109"/>
    </source>
</evidence>
<feature type="compositionally biased region" description="Low complexity" evidence="1">
    <location>
        <begin position="127"/>
        <end position="136"/>
    </location>
</feature>
<feature type="region of interest" description="Disordered" evidence="1">
    <location>
        <begin position="123"/>
        <end position="154"/>
    </location>
</feature>
<keyword evidence="3" id="KW-1185">Reference proteome</keyword>
<feature type="non-terminal residue" evidence="2">
    <location>
        <position position="1"/>
    </location>
</feature>
<dbReference type="OrthoDB" id="1923324at2759"/>
<feature type="region of interest" description="Disordered" evidence="1">
    <location>
        <begin position="444"/>
        <end position="474"/>
    </location>
</feature>
<name>A0A371FUR1_MUCPR</name>
<evidence type="ECO:0000313" key="2">
    <source>
        <dbReference type="EMBL" id="RDX82079.1"/>
    </source>
</evidence>
<dbReference type="EMBL" id="QJKJ01007750">
    <property type="protein sequence ID" value="RDX82079.1"/>
    <property type="molecule type" value="Genomic_DNA"/>
</dbReference>
<protein>
    <submittedName>
        <fullName evidence="2">Uncharacterized protein</fullName>
    </submittedName>
</protein>
<feature type="compositionally biased region" description="Basic and acidic residues" evidence="1">
    <location>
        <begin position="271"/>
        <end position="282"/>
    </location>
</feature>
<proteinExistence type="predicted"/>
<feature type="compositionally biased region" description="Basic and acidic residues" evidence="1">
    <location>
        <begin position="453"/>
        <end position="465"/>
    </location>
</feature>
<dbReference type="Proteomes" id="UP000257109">
    <property type="component" value="Unassembled WGS sequence"/>
</dbReference>
<feature type="non-terminal residue" evidence="2">
    <location>
        <position position="474"/>
    </location>
</feature>
<feature type="region of interest" description="Disordered" evidence="1">
    <location>
        <begin position="166"/>
        <end position="196"/>
    </location>
</feature>
<gene>
    <name evidence="2" type="ORF">CR513_37179</name>
</gene>
<organism evidence="2 3">
    <name type="scientific">Mucuna pruriens</name>
    <name type="common">Velvet bean</name>
    <name type="synonym">Dolichos pruriens</name>
    <dbReference type="NCBI Taxonomy" id="157652"/>
    <lineage>
        <taxon>Eukaryota</taxon>
        <taxon>Viridiplantae</taxon>
        <taxon>Streptophyta</taxon>
        <taxon>Embryophyta</taxon>
        <taxon>Tracheophyta</taxon>
        <taxon>Spermatophyta</taxon>
        <taxon>Magnoliopsida</taxon>
        <taxon>eudicotyledons</taxon>
        <taxon>Gunneridae</taxon>
        <taxon>Pentapetalae</taxon>
        <taxon>rosids</taxon>
        <taxon>fabids</taxon>
        <taxon>Fabales</taxon>
        <taxon>Fabaceae</taxon>
        <taxon>Papilionoideae</taxon>
        <taxon>50 kb inversion clade</taxon>
        <taxon>NPAAA clade</taxon>
        <taxon>indigoferoid/millettioid clade</taxon>
        <taxon>Phaseoleae</taxon>
        <taxon>Mucuna</taxon>
    </lineage>
</organism>
<feature type="compositionally biased region" description="Polar residues" evidence="1">
    <location>
        <begin position="182"/>
        <end position="196"/>
    </location>
</feature>
<sequence length="474" mass="51818">MEASKKDGITIKKKTNDHWAFLEHIEAPMWVDLTLEAKSGGLDAGDDDDWFNTSHQFHQMSAKELKYKFARSGEGILTSGVDLQGVNSPELPSSVSRSRGKHYSSKKWEGIDLNNLLDKQKGLSRRGFQQGSSSGQEVKPKSKSNVNRTKGLLSGKLGLALERNNGRGKTESMACCSSSSSNQKTGGSTARSTITSENTQKYREVCSQQCDQKRSSSLRRVSLGKSCVTRKVSSIQPQKKRLEVSSQPCDQKSRSSSVISVRRSYVSGKASRVEIGRDDMRSRGRKSSSGKSSVGSCSNPGYEVKFESRLQREKITDEKGEFTMNLAVKSRGKTGEISKTSTVSVEDAKSGNRKGSNINFAKPTYHRTAKSLVRSCTVLKSRVQYPSTSSKALLPHTANKETACNGGAKQKLRTSKVNSLTGKGKENTTRNVTVNQKCIARGVSAGSHVKSHRTTEHNHPQRVDTARSAALTKV</sequence>